<reference evidence="2" key="1">
    <citation type="submission" date="2021-04" db="EMBL/GenBank/DDBJ databases">
        <title>Complete genome sequence for Sulfitobacter sp. strain JK7-1.</title>
        <authorList>
            <person name="Park S.-J."/>
        </authorList>
    </citation>
    <scope>NUCLEOTIDE SEQUENCE</scope>
    <source>
        <strain evidence="2">JK7-1</strain>
    </source>
</reference>
<sequence length="176" mass="19946">MIRSSLLAAALFCMPPDAMAQTSRAVTLEADDGTRIVIAELTTDDTGAYRMEMHADAFSEYFLSMRPFKCIDGARKTWCHVPYPYENARNISQDLTDLEYDLLFVWKGTTDYGINMWNGIYYRLTPTEHGFDGTLHEIDMGLLAVPPAPGVLRPLRDQDIVESDPEGHWLPRLVIE</sequence>
<evidence type="ECO:0000313" key="2">
    <source>
        <dbReference type="EMBL" id="QUJ76761.1"/>
    </source>
</evidence>
<organism evidence="2 3">
    <name type="scientific">Sulfitobacter albidus</name>
    <dbReference type="NCBI Taxonomy" id="2829501"/>
    <lineage>
        <taxon>Bacteria</taxon>
        <taxon>Pseudomonadati</taxon>
        <taxon>Pseudomonadota</taxon>
        <taxon>Alphaproteobacteria</taxon>
        <taxon>Rhodobacterales</taxon>
        <taxon>Roseobacteraceae</taxon>
        <taxon>Sulfitobacter</taxon>
    </lineage>
</organism>
<feature type="signal peptide" evidence="1">
    <location>
        <begin position="1"/>
        <end position="20"/>
    </location>
</feature>
<dbReference type="EMBL" id="CP073581">
    <property type="protein sequence ID" value="QUJ76761.1"/>
    <property type="molecule type" value="Genomic_DNA"/>
</dbReference>
<dbReference type="KEGG" id="sual:KDD17_01470"/>
<dbReference type="AlphaFoldDB" id="A0A975PMT7"/>
<proteinExistence type="predicted"/>
<accession>A0A975PMT7</accession>
<protein>
    <submittedName>
        <fullName evidence="2">Uncharacterized protein</fullName>
    </submittedName>
</protein>
<dbReference type="Proteomes" id="UP000683291">
    <property type="component" value="Chromosome 1"/>
</dbReference>
<keyword evidence="1" id="KW-0732">Signal</keyword>
<evidence type="ECO:0000256" key="1">
    <source>
        <dbReference type="SAM" id="SignalP"/>
    </source>
</evidence>
<gene>
    <name evidence="2" type="ORF">KDD17_01470</name>
</gene>
<dbReference type="RefSeq" id="WP_212704958.1">
    <property type="nucleotide sequence ID" value="NZ_CP073581.1"/>
</dbReference>
<feature type="chain" id="PRO_5038076430" evidence="1">
    <location>
        <begin position="21"/>
        <end position="176"/>
    </location>
</feature>
<keyword evidence="3" id="KW-1185">Reference proteome</keyword>
<evidence type="ECO:0000313" key="3">
    <source>
        <dbReference type="Proteomes" id="UP000683291"/>
    </source>
</evidence>
<name>A0A975PMT7_9RHOB</name>